<reference evidence="1 2" key="1">
    <citation type="journal article" date="2014" name="BMC Genomics">
        <title>Genome sequencing of four Aureobasidium pullulans varieties: biotechnological potential, stress tolerance, and description of new species.</title>
        <authorList>
            <person name="Gostin Ar C."/>
            <person name="Ohm R.A."/>
            <person name="Kogej T."/>
            <person name="Sonjak S."/>
            <person name="Turk M."/>
            <person name="Zajc J."/>
            <person name="Zalar P."/>
            <person name="Grube M."/>
            <person name="Sun H."/>
            <person name="Han J."/>
            <person name="Sharma A."/>
            <person name="Chiniquy J."/>
            <person name="Ngan C.Y."/>
            <person name="Lipzen A."/>
            <person name="Barry K."/>
            <person name="Grigoriev I.V."/>
            <person name="Gunde-Cimerman N."/>
        </authorList>
    </citation>
    <scope>NUCLEOTIDE SEQUENCE [LARGE SCALE GENOMIC DNA]</scope>
    <source>
        <strain evidence="1 2">EXF-150</strain>
    </source>
</reference>
<dbReference type="AlphaFoldDB" id="A0A074XVX5"/>
<dbReference type="EMBL" id="KL584979">
    <property type="protein sequence ID" value="KEQ86077.1"/>
    <property type="molecule type" value="Genomic_DNA"/>
</dbReference>
<gene>
    <name evidence="1" type="ORF">M438DRAFT_189997</name>
</gene>
<dbReference type="Proteomes" id="UP000030706">
    <property type="component" value="Unassembled WGS sequence"/>
</dbReference>
<evidence type="ECO:0000313" key="1">
    <source>
        <dbReference type="EMBL" id="KEQ86077.1"/>
    </source>
</evidence>
<sequence>MNIQCYPVLSSAIQCYPDHPALRCGSPPNGERIGNPIQRFEPWPLTPRSQVKRLTVPLD</sequence>
<proteinExistence type="predicted"/>
<organism evidence="1 2">
    <name type="scientific">Aureobasidium pullulans EXF-150</name>
    <dbReference type="NCBI Taxonomy" id="1043002"/>
    <lineage>
        <taxon>Eukaryota</taxon>
        <taxon>Fungi</taxon>
        <taxon>Dikarya</taxon>
        <taxon>Ascomycota</taxon>
        <taxon>Pezizomycotina</taxon>
        <taxon>Dothideomycetes</taxon>
        <taxon>Dothideomycetidae</taxon>
        <taxon>Dothideales</taxon>
        <taxon>Saccotheciaceae</taxon>
        <taxon>Aureobasidium</taxon>
    </lineage>
</organism>
<dbReference type="HOGENOM" id="CLU_2960351_0_0_1"/>
<accession>A0A074XVX5</accession>
<keyword evidence="2" id="KW-1185">Reference proteome</keyword>
<protein>
    <submittedName>
        <fullName evidence="1">Uncharacterized protein</fullName>
    </submittedName>
</protein>
<name>A0A074XVX5_AURPU</name>
<dbReference type="GeneID" id="40741548"/>
<dbReference type="RefSeq" id="XP_029762264.1">
    <property type="nucleotide sequence ID" value="XM_029899242.1"/>
</dbReference>
<evidence type="ECO:0000313" key="2">
    <source>
        <dbReference type="Proteomes" id="UP000030706"/>
    </source>
</evidence>